<dbReference type="Gene3D" id="3.40.50.1820">
    <property type="entry name" value="alpha/beta hydrolase"/>
    <property type="match status" value="1"/>
</dbReference>
<dbReference type="PANTHER" id="PTHR17630:SF44">
    <property type="entry name" value="PROTEIN AIM2"/>
    <property type="match status" value="1"/>
</dbReference>
<dbReference type="OMA" id="DPYQRWV"/>
<reference evidence="3 5" key="2">
    <citation type="journal article" date="2018" name="Plant J.">
        <title>The Physcomitrella patens chromosome-scale assembly reveals moss genome structure and evolution.</title>
        <authorList>
            <person name="Lang D."/>
            <person name="Ullrich K.K."/>
            <person name="Murat F."/>
            <person name="Fuchs J."/>
            <person name="Jenkins J."/>
            <person name="Haas F.B."/>
            <person name="Piednoel M."/>
            <person name="Gundlach H."/>
            <person name="Van Bel M."/>
            <person name="Meyberg R."/>
            <person name="Vives C."/>
            <person name="Morata J."/>
            <person name="Symeonidi A."/>
            <person name="Hiss M."/>
            <person name="Muchero W."/>
            <person name="Kamisugi Y."/>
            <person name="Saleh O."/>
            <person name="Blanc G."/>
            <person name="Decker E.L."/>
            <person name="van Gessel N."/>
            <person name="Grimwood J."/>
            <person name="Hayes R.D."/>
            <person name="Graham S.W."/>
            <person name="Gunter L.E."/>
            <person name="McDaniel S.F."/>
            <person name="Hoernstein S.N.W."/>
            <person name="Larsson A."/>
            <person name="Li F.W."/>
            <person name="Perroud P.F."/>
            <person name="Phillips J."/>
            <person name="Ranjan P."/>
            <person name="Rokshar D.S."/>
            <person name="Rothfels C.J."/>
            <person name="Schneider L."/>
            <person name="Shu S."/>
            <person name="Stevenson D.W."/>
            <person name="Thummler F."/>
            <person name="Tillich M."/>
            <person name="Villarreal Aguilar J.C."/>
            <person name="Widiez T."/>
            <person name="Wong G.K."/>
            <person name="Wymore A."/>
            <person name="Zhang Y."/>
            <person name="Zimmer A.D."/>
            <person name="Quatrano R.S."/>
            <person name="Mayer K.F.X."/>
            <person name="Goodstein D."/>
            <person name="Casacuberta J.M."/>
            <person name="Vandepoele K."/>
            <person name="Reski R."/>
            <person name="Cuming A.C."/>
            <person name="Tuskan G.A."/>
            <person name="Maumus F."/>
            <person name="Salse J."/>
            <person name="Schmutz J."/>
            <person name="Rensing S.A."/>
        </authorList>
    </citation>
    <scope>NUCLEOTIDE SEQUENCE [LARGE SCALE GENOMIC DNA]</scope>
    <source>
        <strain evidence="4 5">cv. Gransden 2004</strain>
    </source>
</reference>
<evidence type="ECO:0000313" key="3">
    <source>
        <dbReference type="EMBL" id="PNR33568.1"/>
    </source>
</evidence>
<feature type="domain" description="Dienelactone hydrolase" evidence="2">
    <location>
        <begin position="49"/>
        <end position="249"/>
    </location>
</feature>
<reference evidence="3 5" key="1">
    <citation type="journal article" date="2008" name="Science">
        <title>The Physcomitrella genome reveals evolutionary insights into the conquest of land by plants.</title>
        <authorList>
            <person name="Rensing S."/>
            <person name="Lang D."/>
            <person name="Zimmer A."/>
            <person name="Terry A."/>
            <person name="Salamov A."/>
            <person name="Shapiro H."/>
            <person name="Nishiyama T."/>
            <person name="Perroud P.-F."/>
            <person name="Lindquist E."/>
            <person name="Kamisugi Y."/>
            <person name="Tanahashi T."/>
            <person name="Sakakibara K."/>
            <person name="Fujita T."/>
            <person name="Oishi K."/>
            <person name="Shin-I T."/>
            <person name="Kuroki Y."/>
            <person name="Toyoda A."/>
            <person name="Suzuki Y."/>
            <person name="Hashimoto A."/>
            <person name="Yamaguchi K."/>
            <person name="Sugano A."/>
            <person name="Kohara Y."/>
            <person name="Fujiyama A."/>
            <person name="Anterola A."/>
            <person name="Aoki S."/>
            <person name="Ashton N."/>
            <person name="Barbazuk W.B."/>
            <person name="Barker E."/>
            <person name="Bennetzen J."/>
            <person name="Bezanilla M."/>
            <person name="Blankenship R."/>
            <person name="Cho S.H."/>
            <person name="Dutcher S."/>
            <person name="Estelle M."/>
            <person name="Fawcett J.A."/>
            <person name="Gundlach H."/>
            <person name="Hanada K."/>
            <person name="Heyl A."/>
            <person name="Hicks K.A."/>
            <person name="Hugh J."/>
            <person name="Lohr M."/>
            <person name="Mayer K."/>
            <person name="Melkozernov A."/>
            <person name="Murata T."/>
            <person name="Nelson D."/>
            <person name="Pils B."/>
            <person name="Prigge M."/>
            <person name="Reiss B."/>
            <person name="Renner T."/>
            <person name="Rombauts S."/>
            <person name="Rushton P."/>
            <person name="Sanderfoot A."/>
            <person name="Schween G."/>
            <person name="Shiu S.-H."/>
            <person name="Stueber K."/>
            <person name="Theodoulou F.L."/>
            <person name="Tu H."/>
            <person name="Van de Peer Y."/>
            <person name="Verrier P.J."/>
            <person name="Waters E."/>
            <person name="Wood A."/>
            <person name="Yang L."/>
            <person name="Cove D."/>
            <person name="Cuming A."/>
            <person name="Hasebe M."/>
            <person name="Lucas S."/>
            <person name="Mishler D.B."/>
            <person name="Reski R."/>
            <person name="Grigoriev I."/>
            <person name="Quatrano R.S."/>
            <person name="Boore J.L."/>
        </authorList>
    </citation>
    <scope>NUCLEOTIDE SEQUENCE [LARGE SCALE GENOMIC DNA]</scope>
    <source>
        <strain evidence="4 5">cv. Gransden 2004</strain>
    </source>
</reference>
<evidence type="ECO:0000313" key="4">
    <source>
        <dbReference type="EnsemblPlants" id="Pp3c20_23560V3.1"/>
    </source>
</evidence>
<dbReference type="OrthoDB" id="17560at2759"/>
<dbReference type="GeneID" id="112273253"/>
<accession>A0A2K1IWC1</accession>
<name>A0A2K1IWC1_PHYPA</name>
<dbReference type="Proteomes" id="UP000006727">
    <property type="component" value="Chromosome 20"/>
</dbReference>
<dbReference type="PaxDb" id="3218-PP1S241_102V6.2"/>
<dbReference type="EMBL" id="ABEU02000020">
    <property type="protein sequence ID" value="PNR33568.1"/>
    <property type="molecule type" value="Genomic_DNA"/>
</dbReference>
<protein>
    <recommendedName>
        <fullName evidence="2">Dienelactone hydrolase domain-containing protein</fullName>
    </recommendedName>
</protein>
<feature type="chain" id="PRO_5044576271" description="Dienelactone hydrolase domain-containing protein" evidence="1">
    <location>
        <begin position="21"/>
        <end position="250"/>
    </location>
</feature>
<keyword evidence="5" id="KW-1185">Reference proteome</keyword>
<gene>
    <name evidence="4" type="primary">LOC112273253</name>
    <name evidence="3" type="ORF">PHYPA_025512</name>
</gene>
<keyword evidence="1" id="KW-0732">Signal</keyword>
<dbReference type="EnsemblPlants" id="Pp3c20_23560V3.1">
    <property type="protein sequence ID" value="Pp3c20_23560V3.1"/>
    <property type="gene ID" value="Pp3c20_23560"/>
</dbReference>
<dbReference type="Gramene" id="Pp3c20_23560V3.2">
    <property type="protein sequence ID" value="Pp3c20_23560V3.2"/>
    <property type="gene ID" value="Pp3c20_23560"/>
</dbReference>
<evidence type="ECO:0000313" key="5">
    <source>
        <dbReference type="Proteomes" id="UP000006727"/>
    </source>
</evidence>
<reference evidence="4" key="3">
    <citation type="submission" date="2020-12" db="UniProtKB">
        <authorList>
            <consortium name="EnsemblPlants"/>
        </authorList>
    </citation>
    <scope>IDENTIFICATION</scope>
</reference>
<dbReference type="Pfam" id="PF01738">
    <property type="entry name" value="DLH"/>
    <property type="match status" value="1"/>
</dbReference>
<dbReference type="EnsemblPlants" id="Pp3c20_23560V3.2">
    <property type="protein sequence ID" value="Pp3c20_23560V3.2"/>
    <property type="gene ID" value="Pp3c20_23560"/>
</dbReference>
<dbReference type="PANTHER" id="PTHR17630">
    <property type="entry name" value="DIENELACTONE HYDROLASE"/>
    <property type="match status" value="1"/>
</dbReference>
<evidence type="ECO:0000256" key="1">
    <source>
        <dbReference type="SAM" id="SignalP"/>
    </source>
</evidence>
<dbReference type="InterPro" id="IPR002925">
    <property type="entry name" value="Dienelactn_hydro"/>
</dbReference>
<evidence type="ECO:0000259" key="2">
    <source>
        <dbReference type="Pfam" id="PF01738"/>
    </source>
</evidence>
<dbReference type="Gramene" id="Pp3c20_23560V3.1">
    <property type="protein sequence ID" value="Pp3c20_23560V3.1"/>
    <property type="gene ID" value="Pp3c20_23560"/>
</dbReference>
<sequence>MLRYVLVVALALCHIGISAGTGFDATLHTATPPATNNWHGREEKLAGVDVYVSGSPTASKAVLMISDIYGWKAPLFRKLADTVASAGFYVVAPDYFNGDALTDIADLPQWLPRHPPAGSVELTYTFVKALKESGMHSVGIVGFCWGAKVTALSGKKKHVNAIVQCHPSLTEASDYQEMAVPFSVLAAPTDGIGELKDVFKMKRKQVRLYVKIFTQVRHGWTVRYDETDKQAVKKARKAHMLVIKWLRKHL</sequence>
<dbReference type="STRING" id="3218.A0A2K1IWC1"/>
<dbReference type="AlphaFoldDB" id="A0A2K1IWC1"/>
<dbReference type="InterPro" id="IPR029058">
    <property type="entry name" value="AB_hydrolase_fold"/>
</dbReference>
<organism evidence="3">
    <name type="scientific">Physcomitrium patens</name>
    <name type="common">Spreading-leaved earth moss</name>
    <name type="synonym">Physcomitrella patens</name>
    <dbReference type="NCBI Taxonomy" id="3218"/>
    <lineage>
        <taxon>Eukaryota</taxon>
        <taxon>Viridiplantae</taxon>
        <taxon>Streptophyta</taxon>
        <taxon>Embryophyta</taxon>
        <taxon>Bryophyta</taxon>
        <taxon>Bryophytina</taxon>
        <taxon>Bryopsida</taxon>
        <taxon>Funariidae</taxon>
        <taxon>Funariales</taxon>
        <taxon>Funariaceae</taxon>
        <taxon>Physcomitrium</taxon>
    </lineage>
</organism>
<feature type="signal peptide" evidence="1">
    <location>
        <begin position="1"/>
        <end position="20"/>
    </location>
</feature>
<proteinExistence type="predicted"/>
<dbReference type="GO" id="GO:0016787">
    <property type="term" value="F:hydrolase activity"/>
    <property type="evidence" value="ECO:0007669"/>
    <property type="project" value="InterPro"/>
</dbReference>
<dbReference type="RefSeq" id="XP_024357531.1">
    <property type="nucleotide sequence ID" value="XM_024501763.2"/>
</dbReference>
<dbReference type="SMR" id="A0A2K1IWC1"/>
<dbReference type="SUPFAM" id="SSF53474">
    <property type="entry name" value="alpha/beta-Hydrolases"/>
    <property type="match status" value="1"/>
</dbReference>